<gene>
    <name evidence="3" type="ORF">H6G03_29520</name>
</gene>
<dbReference type="Proteomes" id="UP000641646">
    <property type="component" value="Unassembled WGS sequence"/>
</dbReference>
<dbReference type="EMBL" id="JACJPW010000109">
    <property type="protein sequence ID" value="MBD2185165.1"/>
    <property type="molecule type" value="Genomic_DNA"/>
</dbReference>
<keyword evidence="4" id="KW-1185">Reference proteome</keyword>
<name>A0A926ZJM8_9CYAN</name>
<evidence type="ECO:0000256" key="1">
    <source>
        <dbReference type="SAM" id="MobiDB-lite"/>
    </source>
</evidence>
<dbReference type="AlphaFoldDB" id="A0A926ZJM8"/>
<evidence type="ECO:0000256" key="2">
    <source>
        <dbReference type="SAM" id="SignalP"/>
    </source>
</evidence>
<dbReference type="RefSeq" id="WP_190473009.1">
    <property type="nucleotide sequence ID" value="NZ_JACJPW010000109.1"/>
</dbReference>
<accession>A0A926ZJM8</accession>
<feature type="chain" id="PRO_5036929797" evidence="2">
    <location>
        <begin position="27"/>
        <end position="133"/>
    </location>
</feature>
<protein>
    <submittedName>
        <fullName evidence="3">Uncharacterized protein</fullName>
    </submittedName>
</protein>
<feature type="region of interest" description="Disordered" evidence="1">
    <location>
        <begin position="65"/>
        <end position="87"/>
    </location>
</feature>
<sequence>MKRDIRLAATWAIAALAISLPSKALALENFDVALGKQATDPRVVLNNNIDLNRAKNLARQAGVSTNGGLGRYRPENSMHGPATEAPFVDNGNGTWTFTFKGRRPDSSVYSIQTVVTVSKDGRQVNVDYNGPIR</sequence>
<evidence type="ECO:0000313" key="4">
    <source>
        <dbReference type="Proteomes" id="UP000641646"/>
    </source>
</evidence>
<organism evidence="3 4">
    <name type="scientific">Aerosakkonema funiforme FACHB-1375</name>
    <dbReference type="NCBI Taxonomy" id="2949571"/>
    <lineage>
        <taxon>Bacteria</taxon>
        <taxon>Bacillati</taxon>
        <taxon>Cyanobacteriota</taxon>
        <taxon>Cyanophyceae</taxon>
        <taxon>Oscillatoriophycideae</taxon>
        <taxon>Aerosakkonematales</taxon>
        <taxon>Aerosakkonemataceae</taxon>
        <taxon>Aerosakkonema</taxon>
    </lineage>
</organism>
<reference evidence="3" key="1">
    <citation type="journal article" date="2015" name="ISME J.">
        <title>Draft Genome Sequence of Streptomyces incarnatus NRRL8089, which Produces the Nucleoside Antibiotic Sinefungin.</title>
        <authorList>
            <person name="Oshima K."/>
            <person name="Hattori M."/>
            <person name="Shimizu H."/>
            <person name="Fukuda K."/>
            <person name="Nemoto M."/>
            <person name="Inagaki K."/>
            <person name="Tamura T."/>
        </authorList>
    </citation>
    <scope>NUCLEOTIDE SEQUENCE</scope>
    <source>
        <strain evidence="3">FACHB-1375</strain>
    </source>
</reference>
<comment type="caution">
    <text evidence="3">The sequence shown here is derived from an EMBL/GenBank/DDBJ whole genome shotgun (WGS) entry which is preliminary data.</text>
</comment>
<keyword evidence="2" id="KW-0732">Signal</keyword>
<proteinExistence type="predicted"/>
<evidence type="ECO:0000313" key="3">
    <source>
        <dbReference type="EMBL" id="MBD2185165.1"/>
    </source>
</evidence>
<feature type="signal peptide" evidence="2">
    <location>
        <begin position="1"/>
        <end position="26"/>
    </location>
</feature>
<reference evidence="3" key="2">
    <citation type="submission" date="2020-08" db="EMBL/GenBank/DDBJ databases">
        <authorList>
            <person name="Chen M."/>
            <person name="Teng W."/>
            <person name="Zhao L."/>
            <person name="Hu C."/>
            <person name="Zhou Y."/>
            <person name="Han B."/>
            <person name="Song L."/>
            <person name="Shu W."/>
        </authorList>
    </citation>
    <scope>NUCLEOTIDE SEQUENCE</scope>
    <source>
        <strain evidence="3">FACHB-1375</strain>
    </source>
</reference>